<evidence type="ECO:0000313" key="2">
    <source>
        <dbReference type="Proteomes" id="UP000828941"/>
    </source>
</evidence>
<protein>
    <submittedName>
        <fullName evidence="1">Uncharacterized protein</fullName>
    </submittedName>
</protein>
<evidence type="ECO:0000313" key="1">
    <source>
        <dbReference type="EMBL" id="KAI4347247.1"/>
    </source>
</evidence>
<comment type="caution">
    <text evidence="1">The sequence shown here is derived from an EMBL/GenBank/DDBJ whole genome shotgun (WGS) entry which is preliminary data.</text>
</comment>
<gene>
    <name evidence="1" type="ORF">L6164_008075</name>
</gene>
<organism evidence="1 2">
    <name type="scientific">Bauhinia variegata</name>
    <name type="common">Purple orchid tree</name>
    <name type="synonym">Phanera variegata</name>
    <dbReference type="NCBI Taxonomy" id="167791"/>
    <lineage>
        <taxon>Eukaryota</taxon>
        <taxon>Viridiplantae</taxon>
        <taxon>Streptophyta</taxon>
        <taxon>Embryophyta</taxon>
        <taxon>Tracheophyta</taxon>
        <taxon>Spermatophyta</taxon>
        <taxon>Magnoliopsida</taxon>
        <taxon>eudicotyledons</taxon>
        <taxon>Gunneridae</taxon>
        <taxon>Pentapetalae</taxon>
        <taxon>rosids</taxon>
        <taxon>fabids</taxon>
        <taxon>Fabales</taxon>
        <taxon>Fabaceae</taxon>
        <taxon>Cercidoideae</taxon>
        <taxon>Cercideae</taxon>
        <taxon>Bauhiniinae</taxon>
        <taxon>Bauhinia</taxon>
    </lineage>
</organism>
<name>A0ACB9PEL0_BAUVA</name>
<dbReference type="EMBL" id="CM039429">
    <property type="protein sequence ID" value="KAI4347247.1"/>
    <property type="molecule type" value="Genomic_DNA"/>
</dbReference>
<sequence>MGGGGTLMDVIRRLFQRRASIAIKSDDHERIPNDIINKNKNNGDHGRSNRLAFVRDFRSQLTAIPKQESEEGIEEDFDISGLKLVKVPTRTHFKAGSMDPHKKGGLESEFFTEYGEASRYEIQEVIGKGSYGVVVLPMTLILGKRLQLRK</sequence>
<accession>A0ACB9PEL0</accession>
<keyword evidence="2" id="KW-1185">Reference proteome</keyword>
<reference evidence="1 2" key="1">
    <citation type="journal article" date="2022" name="DNA Res.">
        <title>Chromosomal-level genome assembly of the orchid tree Bauhinia variegata (Leguminosae; Cercidoideae) supports the allotetraploid origin hypothesis of Bauhinia.</title>
        <authorList>
            <person name="Zhong Y."/>
            <person name="Chen Y."/>
            <person name="Zheng D."/>
            <person name="Pang J."/>
            <person name="Liu Y."/>
            <person name="Luo S."/>
            <person name="Meng S."/>
            <person name="Qian L."/>
            <person name="Wei D."/>
            <person name="Dai S."/>
            <person name="Zhou R."/>
        </authorList>
    </citation>
    <scope>NUCLEOTIDE SEQUENCE [LARGE SCALE GENOMIC DNA]</scope>
    <source>
        <strain evidence="1">BV-YZ2020</strain>
    </source>
</reference>
<proteinExistence type="predicted"/>
<dbReference type="Proteomes" id="UP000828941">
    <property type="component" value="Chromosome 4"/>
</dbReference>